<accession>A0A1M6J9V7</accession>
<dbReference type="PANTHER" id="PTHR34297">
    <property type="entry name" value="HYPOTHETICAL CYTOSOLIC PROTEIN-RELATED"/>
    <property type="match status" value="1"/>
</dbReference>
<evidence type="ECO:0000256" key="1">
    <source>
        <dbReference type="ARBA" id="ARBA00005721"/>
    </source>
</evidence>
<organism evidence="2 3">
    <name type="scientific">Hathewaya proteolytica DSM 3090</name>
    <dbReference type="NCBI Taxonomy" id="1121331"/>
    <lineage>
        <taxon>Bacteria</taxon>
        <taxon>Bacillati</taxon>
        <taxon>Bacillota</taxon>
        <taxon>Clostridia</taxon>
        <taxon>Eubacteriales</taxon>
        <taxon>Clostridiaceae</taxon>
        <taxon>Hathewaya</taxon>
    </lineage>
</organism>
<dbReference type="Proteomes" id="UP000183952">
    <property type="component" value="Unassembled WGS sequence"/>
</dbReference>
<dbReference type="RefSeq" id="WP_072901120.1">
    <property type="nucleotide sequence ID" value="NZ_FRAD01000003.1"/>
</dbReference>
<evidence type="ECO:0000313" key="3">
    <source>
        <dbReference type="Proteomes" id="UP000183952"/>
    </source>
</evidence>
<dbReference type="InterPro" id="IPR005531">
    <property type="entry name" value="Asp23"/>
</dbReference>
<protein>
    <submittedName>
        <fullName evidence="2">Uncharacterized conserved protein YloU, alkaline shock protein (Asp23) family</fullName>
    </submittedName>
</protein>
<proteinExistence type="inferred from homology"/>
<dbReference type="STRING" id="1121331.SAMN02745248_00102"/>
<dbReference type="AlphaFoldDB" id="A0A1M6J9V7"/>
<dbReference type="EMBL" id="FRAD01000003">
    <property type="protein sequence ID" value="SHJ43459.1"/>
    <property type="molecule type" value="Genomic_DNA"/>
</dbReference>
<dbReference type="Pfam" id="PF03780">
    <property type="entry name" value="Asp23"/>
    <property type="match status" value="1"/>
</dbReference>
<name>A0A1M6J9V7_9CLOT</name>
<dbReference type="PANTHER" id="PTHR34297:SF2">
    <property type="entry name" value="ASP23_GLS24 FAMILY ENVELOPE STRESS RESPONSE PROTEIN"/>
    <property type="match status" value="1"/>
</dbReference>
<dbReference type="OrthoDB" id="9791482at2"/>
<sequence>MSGRLTNEFGIIQYTDEVLGNIVGLSTMECYGVVGMASKNAKDGFWELLRRENLNKGVKIHFKDEMVSIELFVIVEYGIKISVIANNIIEKVKYTIENLTGLKVSSVTVNVQGIRV</sequence>
<comment type="similarity">
    <text evidence="1">Belongs to the asp23 family.</text>
</comment>
<reference evidence="2 3" key="1">
    <citation type="submission" date="2016-11" db="EMBL/GenBank/DDBJ databases">
        <authorList>
            <person name="Jaros S."/>
            <person name="Januszkiewicz K."/>
            <person name="Wedrychowicz H."/>
        </authorList>
    </citation>
    <scope>NUCLEOTIDE SEQUENCE [LARGE SCALE GENOMIC DNA]</scope>
    <source>
        <strain evidence="2 3">DSM 3090</strain>
    </source>
</reference>
<gene>
    <name evidence="2" type="ORF">SAMN02745248_00102</name>
</gene>
<keyword evidence="3" id="KW-1185">Reference proteome</keyword>
<evidence type="ECO:0000313" key="2">
    <source>
        <dbReference type="EMBL" id="SHJ43459.1"/>
    </source>
</evidence>